<dbReference type="RefSeq" id="XP_067079444.1">
    <property type="nucleotide sequence ID" value="XM_067223343.1"/>
</dbReference>
<sequence>MTVMDVDATAIPDMIEAQLTLSYSRLTQLIRLIVDQGNGHDMDIGKIMNRLDALAKENAELRKRVDELTETTMRCGGVNEEVAVLKREVAIVQELCTENTKRLTSSEGINERRFVKLEEAVSTVSDTGTTETQRLDGCITELRSENLEMKKDVGCLNDFVALWDGHVEKIRALTTRDSEGNLQHAAHERARYLHSLPPFTKLFEELEVMRQLNRHQTTDSLAAKGVVGVLRRSSVGDIAGNTDPAPKSPCVATPAAETESLERINATIAQLDKRLKALETERAERGNEAHGAAAYSSQFFMEKDSRNAVPPLVEGFIPSRAVLTDIEDRLCYLEAALKTGNTLPSSRRVPRLPERDLPPIVGAPHPPGAAPLQGEAGGEPSTSTSKERQASERAASNGTSNGIPPPIQGHRGCDVSNPSAGNSSSAGVSQGRHAVDDGSVLRQRVDKLEERASVLEKKKADRREVQQLEEFVEELARRSLGPLQTGPVPSNMQENAQLGYSDDVLGMGRGSRKVGTAPLMRSVFVVGMGTQLNDSTGSKTSATVANPRQL</sequence>
<reference evidence="3" key="1">
    <citation type="submission" date="2016-09" db="EMBL/GenBank/DDBJ databases">
        <authorList>
            <person name="Hebert L."/>
            <person name="Moumen B."/>
        </authorList>
    </citation>
    <scope>NUCLEOTIDE SEQUENCE [LARGE SCALE GENOMIC DNA]</scope>
    <source>
        <strain evidence="3">OVI</strain>
    </source>
</reference>
<gene>
    <name evidence="3" type="ORF">TEOVI_000784000</name>
</gene>
<dbReference type="VEuPathDB" id="TriTrypDB:TEOVI_000784000"/>
<evidence type="ECO:0000313" key="3">
    <source>
        <dbReference type="EMBL" id="SCU68250.1"/>
    </source>
</evidence>
<dbReference type="Proteomes" id="UP000195570">
    <property type="component" value="Unassembled WGS sequence"/>
</dbReference>
<dbReference type="AlphaFoldDB" id="A0A1G4I8K4"/>
<evidence type="ECO:0000313" key="4">
    <source>
        <dbReference type="Proteomes" id="UP000195570"/>
    </source>
</evidence>
<feature type="coiled-coil region" evidence="1">
    <location>
        <begin position="44"/>
        <end position="71"/>
    </location>
</feature>
<protein>
    <submittedName>
        <fullName evidence="3">Uncharacterized protein</fullName>
    </submittedName>
</protein>
<evidence type="ECO:0000256" key="2">
    <source>
        <dbReference type="SAM" id="MobiDB-lite"/>
    </source>
</evidence>
<evidence type="ECO:0000256" key="1">
    <source>
        <dbReference type="SAM" id="Coils"/>
    </source>
</evidence>
<feature type="coiled-coil region" evidence="1">
    <location>
        <begin position="261"/>
        <end position="288"/>
    </location>
</feature>
<feature type="region of interest" description="Disordered" evidence="2">
    <location>
        <begin position="342"/>
        <end position="440"/>
    </location>
</feature>
<dbReference type="EMBL" id="CZPT02000937">
    <property type="protein sequence ID" value="SCU68250.1"/>
    <property type="molecule type" value="Genomic_DNA"/>
</dbReference>
<name>A0A1G4I8K4_TRYEQ</name>
<comment type="caution">
    <text evidence="3">The sequence shown here is derived from an EMBL/GenBank/DDBJ whole genome shotgun (WGS) entry which is preliminary data.</text>
</comment>
<keyword evidence="1" id="KW-0175">Coiled coil</keyword>
<feature type="compositionally biased region" description="Low complexity" evidence="2">
    <location>
        <begin position="415"/>
        <end position="429"/>
    </location>
</feature>
<accession>A0A1G4I8K4</accession>
<dbReference type="GeneID" id="92381774"/>
<feature type="region of interest" description="Disordered" evidence="2">
    <location>
        <begin position="531"/>
        <end position="550"/>
    </location>
</feature>
<organism evidence="3 4">
    <name type="scientific">Trypanosoma equiperdum</name>
    <dbReference type="NCBI Taxonomy" id="5694"/>
    <lineage>
        <taxon>Eukaryota</taxon>
        <taxon>Discoba</taxon>
        <taxon>Euglenozoa</taxon>
        <taxon>Kinetoplastea</taxon>
        <taxon>Metakinetoplastina</taxon>
        <taxon>Trypanosomatida</taxon>
        <taxon>Trypanosomatidae</taxon>
        <taxon>Trypanosoma</taxon>
    </lineage>
</organism>
<proteinExistence type="predicted"/>
<keyword evidence="4" id="KW-1185">Reference proteome</keyword>